<evidence type="ECO:0000313" key="5">
    <source>
        <dbReference type="Proteomes" id="UP000321306"/>
    </source>
</evidence>
<dbReference type="CDD" id="cd02883">
    <property type="entry name" value="NUDIX_Hydrolase"/>
    <property type="match status" value="1"/>
</dbReference>
<dbReference type="PANTHER" id="PTHR43046">
    <property type="entry name" value="GDP-MANNOSE MANNOSYL HYDROLASE"/>
    <property type="match status" value="1"/>
</dbReference>
<feature type="domain" description="Nudix hydrolase" evidence="3">
    <location>
        <begin position="1"/>
        <end position="119"/>
    </location>
</feature>
<dbReference type="InterPro" id="IPR020476">
    <property type="entry name" value="Nudix_hydrolase"/>
</dbReference>
<dbReference type="AlphaFoldDB" id="A0A511N4I7"/>
<dbReference type="PANTHER" id="PTHR43046:SF2">
    <property type="entry name" value="8-OXO-DGTP DIPHOSPHATASE-RELATED"/>
    <property type="match status" value="1"/>
</dbReference>
<evidence type="ECO:0000256" key="1">
    <source>
        <dbReference type="ARBA" id="ARBA00001946"/>
    </source>
</evidence>
<keyword evidence="2" id="KW-0378">Hydrolase</keyword>
<sequence length="132" mass="15037">MMINPQAQILLVRHNYGQRRWSFPGGAVESGEAVLDATLREVREELGIEVQIQCLIGLYRTTGKNKPDRDVYVFLAEVPASMNFNPDPTEIAEILWVDPKNLPSPLTNEVAHAVRDHLEQQHGRVRQVQRQN</sequence>
<evidence type="ECO:0000313" key="4">
    <source>
        <dbReference type="EMBL" id="GEM47745.1"/>
    </source>
</evidence>
<dbReference type="SUPFAM" id="SSF55811">
    <property type="entry name" value="Nudix"/>
    <property type="match status" value="1"/>
</dbReference>
<dbReference type="Proteomes" id="UP000321306">
    <property type="component" value="Unassembled WGS sequence"/>
</dbReference>
<evidence type="ECO:0000259" key="3">
    <source>
        <dbReference type="PROSITE" id="PS51462"/>
    </source>
</evidence>
<gene>
    <name evidence="4" type="ORF">DC3_33800</name>
</gene>
<reference evidence="4 5" key="1">
    <citation type="submission" date="2019-07" db="EMBL/GenBank/DDBJ databases">
        <title>Whole genome shotgun sequence of Deinococcus cellulosilyticus NBRC 106333.</title>
        <authorList>
            <person name="Hosoyama A."/>
            <person name="Uohara A."/>
            <person name="Ohji S."/>
            <person name="Ichikawa N."/>
        </authorList>
    </citation>
    <scope>NUCLEOTIDE SEQUENCE [LARGE SCALE GENOMIC DNA]</scope>
    <source>
        <strain evidence="4 5">NBRC 106333</strain>
    </source>
</reference>
<dbReference type="GO" id="GO:0016787">
    <property type="term" value="F:hydrolase activity"/>
    <property type="evidence" value="ECO:0007669"/>
    <property type="project" value="UniProtKB-KW"/>
</dbReference>
<organism evidence="4 5">
    <name type="scientific">Deinococcus cellulosilyticus (strain DSM 18568 / NBRC 106333 / KACC 11606 / 5516J-15)</name>
    <dbReference type="NCBI Taxonomy" id="1223518"/>
    <lineage>
        <taxon>Bacteria</taxon>
        <taxon>Thermotogati</taxon>
        <taxon>Deinococcota</taxon>
        <taxon>Deinococci</taxon>
        <taxon>Deinococcales</taxon>
        <taxon>Deinococcaceae</taxon>
        <taxon>Deinococcus</taxon>
    </lineage>
</organism>
<dbReference type="PRINTS" id="PR00502">
    <property type="entry name" value="NUDIXFAMILY"/>
</dbReference>
<keyword evidence="5" id="KW-1185">Reference proteome</keyword>
<accession>A0A511N4I7</accession>
<dbReference type="InterPro" id="IPR000086">
    <property type="entry name" value="NUDIX_hydrolase_dom"/>
</dbReference>
<dbReference type="Gene3D" id="3.90.79.10">
    <property type="entry name" value="Nucleoside Triphosphate Pyrophosphohydrolase"/>
    <property type="match status" value="1"/>
</dbReference>
<dbReference type="EMBL" id="BJXB01000015">
    <property type="protein sequence ID" value="GEM47745.1"/>
    <property type="molecule type" value="Genomic_DNA"/>
</dbReference>
<name>A0A511N4I7_DEIC1</name>
<evidence type="ECO:0000256" key="2">
    <source>
        <dbReference type="ARBA" id="ARBA00022801"/>
    </source>
</evidence>
<comment type="caution">
    <text evidence="4">The sequence shown here is derived from an EMBL/GenBank/DDBJ whole genome shotgun (WGS) entry which is preliminary data.</text>
</comment>
<comment type="cofactor">
    <cofactor evidence="1">
        <name>Mg(2+)</name>
        <dbReference type="ChEBI" id="CHEBI:18420"/>
    </cofactor>
</comment>
<proteinExistence type="predicted"/>
<dbReference type="InterPro" id="IPR015797">
    <property type="entry name" value="NUDIX_hydrolase-like_dom_sf"/>
</dbReference>
<protein>
    <recommendedName>
        <fullName evidence="3">Nudix hydrolase domain-containing protein</fullName>
    </recommendedName>
</protein>
<dbReference type="Pfam" id="PF00293">
    <property type="entry name" value="NUDIX"/>
    <property type="match status" value="1"/>
</dbReference>
<dbReference type="PROSITE" id="PS51462">
    <property type="entry name" value="NUDIX"/>
    <property type="match status" value="1"/>
</dbReference>